<dbReference type="OrthoDB" id="9784571at2"/>
<evidence type="ECO:0000256" key="6">
    <source>
        <dbReference type="ARBA" id="ARBA00023002"/>
    </source>
</evidence>
<dbReference type="PROSITE" id="PS00198">
    <property type="entry name" value="4FE4S_FER_1"/>
    <property type="match status" value="1"/>
</dbReference>
<dbReference type="PANTHER" id="PTHR30002">
    <property type="entry name" value="EPOXYQUEUOSINE REDUCTASE"/>
    <property type="match status" value="1"/>
</dbReference>
<protein>
    <submittedName>
        <fullName evidence="10">tRNA epoxyqueuosine(34) reductase QueG</fullName>
        <ecNumber evidence="10">1.17.99.6</ecNumber>
    </submittedName>
</protein>
<dbReference type="GO" id="GO:0052693">
    <property type="term" value="F:epoxyqueuosine reductase activity"/>
    <property type="evidence" value="ECO:0007669"/>
    <property type="project" value="UniProtKB-EC"/>
</dbReference>
<keyword evidence="5" id="KW-0671">Queuosine biosynthesis</keyword>
<feature type="domain" description="4Fe-4S ferredoxin-type" evidence="9">
    <location>
        <begin position="179"/>
        <end position="209"/>
    </location>
</feature>
<evidence type="ECO:0000256" key="5">
    <source>
        <dbReference type="ARBA" id="ARBA00022785"/>
    </source>
</evidence>
<evidence type="ECO:0000259" key="9">
    <source>
        <dbReference type="PROSITE" id="PS51379"/>
    </source>
</evidence>
<dbReference type="Pfam" id="PF08331">
    <property type="entry name" value="QueG_DUF1730"/>
    <property type="match status" value="1"/>
</dbReference>
<evidence type="ECO:0000256" key="8">
    <source>
        <dbReference type="ARBA" id="ARBA00023014"/>
    </source>
</evidence>
<organism evidence="10 11">
    <name type="scientific">Leptospira barantonii</name>
    <dbReference type="NCBI Taxonomy" id="2023184"/>
    <lineage>
        <taxon>Bacteria</taxon>
        <taxon>Pseudomonadati</taxon>
        <taxon>Spirochaetota</taxon>
        <taxon>Spirochaetia</taxon>
        <taxon>Leptospirales</taxon>
        <taxon>Leptospiraceae</taxon>
        <taxon>Leptospira</taxon>
    </lineage>
</organism>
<dbReference type="InterPro" id="IPR017896">
    <property type="entry name" value="4Fe4S_Fe-S-bd"/>
</dbReference>
<keyword evidence="1" id="KW-0004">4Fe-4S</keyword>
<dbReference type="NCBIfam" id="TIGR00276">
    <property type="entry name" value="tRNA epoxyqueuosine(34) reductase QueG"/>
    <property type="match status" value="1"/>
</dbReference>
<evidence type="ECO:0000256" key="7">
    <source>
        <dbReference type="ARBA" id="ARBA00023004"/>
    </source>
</evidence>
<dbReference type="InterPro" id="IPR004453">
    <property type="entry name" value="QueG"/>
</dbReference>
<sequence length="317" mass="36408">MIESKEIISEFKSLIESSGFDLYGICDAKIPQEDRDNILSWVKEGKHGKMEWYPKNMDLRLDFKNLGFDPVSAIALGTLYNDPEYDEFSQKMSYRFSRYAIGEDYHRVLRRLAKPLIQALKTKYPNHKFRQGVDSLPIPEKVLARMAGLGWKAKNTNLIHPDFGSFFFITVILTDLPVHTVQIDVKDRCGTCTACIDSCPTGALEPYKIDAGKCISHHTLEDSSETISDTHGWLAGCDVCQDVCPWNHVKARKKGIQTKRAEFKTRSYFKENPDSILEFNKEEFKTYFSDSAISRMSFEMFQRNANHIKDTFKNPKA</sequence>
<dbReference type="GO" id="GO:0008616">
    <property type="term" value="P:tRNA queuosine(34) biosynthetic process"/>
    <property type="evidence" value="ECO:0007669"/>
    <property type="project" value="UniProtKB-KW"/>
</dbReference>
<keyword evidence="2" id="KW-0963">Cytoplasm</keyword>
<evidence type="ECO:0000256" key="1">
    <source>
        <dbReference type="ARBA" id="ARBA00022485"/>
    </source>
</evidence>
<keyword evidence="4" id="KW-0479">Metal-binding</keyword>
<keyword evidence="7" id="KW-0408">Iron</keyword>
<dbReference type="EMBL" id="RQGN01000110">
    <property type="protein sequence ID" value="TGL91096.1"/>
    <property type="molecule type" value="Genomic_DNA"/>
</dbReference>
<dbReference type="AlphaFoldDB" id="A0A5F2AX28"/>
<dbReference type="RefSeq" id="WP_135672739.1">
    <property type="nucleotide sequence ID" value="NZ_RQGN01000110.1"/>
</dbReference>
<evidence type="ECO:0000256" key="4">
    <source>
        <dbReference type="ARBA" id="ARBA00022723"/>
    </source>
</evidence>
<keyword evidence="8" id="KW-0411">Iron-sulfur</keyword>
<dbReference type="InterPro" id="IPR017900">
    <property type="entry name" value="4Fe4S_Fe_S_CS"/>
</dbReference>
<dbReference type="GO" id="GO:0046872">
    <property type="term" value="F:metal ion binding"/>
    <property type="evidence" value="ECO:0007669"/>
    <property type="project" value="UniProtKB-KW"/>
</dbReference>
<keyword evidence="6 10" id="KW-0560">Oxidoreductase</keyword>
<dbReference type="SUPFAM" id="SSF54862">
    <property type="entry name" value="4Fe-4S ferredoxins"/>
    <property type="match status" value="1"/>
</dbReference>
<evidence type="ECO:0000313" key="10">
    <source>
        <dbReference type="EMBL" id="TGL91096.1"/>
    </source>
</evidence>
<dbReference type="EC" id="1.17.99.6" evidence="10"/>
<name>A0A5F2AX28_9LEPT</name>
<dbReference type="PROSITE" id="PS51379">
    <property type="entry name" value="4FE4S_FER_2"/>
    <property type="match status" value="1"/>
</dbReference>
<keyword evidence="3" id="KW-0819">tRNA processing</keyword>
<gene>
    <name evidence="10" type="primary">queG</name>
    <name evidence="10" type="ORF">EHQ76_21030</name>
</gene>
<dbReference type="Proteomes" id="UP000298429">
    <property type="component" value="Unassembled WGS sequence"/>
</dbReference>
<dbReference type="GO" id="GO:0051539">
    <property type="term" value="F:4 iron, 4 sulfur cluster binding"/>
    <property type="evidence" value="ECO:0007669"/>
    <property type="project" value="UniProtKB-KW"/>
</dbReference>
<dbReference type="Pfam" id="PF13484">
    <property type="entry name" value="Fer4_16"/>
    <property type="match status" value="1"/>
</dbReference>
<accession>A0A5F2AX28</accession>
<evidence type="ECO:0000256" key="2">
    <source>
        <dbReference type="ARBA" id="ARBA00022490"/>
    </source>
</evidence>
<dbReference type="PANTHER" id="PTHR30002:SF4">
    <property type="entry name" value="EPOXYQUEUOSINE REDUCTASE"/>
    <property type="match status" value="1"/>
</dbReference>
<comment type="caution">
    <text evidence="10">The sequence shown here is derived from an EMBL/GenBank/DDBJ whole genome shotgun (WGS) entry which is preliminary data.</text>
</comment>
<evidence type="ECO:0000313" key="11">
    <source>
        <dbReference type="Proteomes" id="UP000298429"/>
    </source>
</evidence>
<dbReference type="InterPro" id="IPR013542">
    <property type="entry name" value="QueG_DUF1730"/>
</dbReference>
<dbReference type="Gene3D" id="3.30.70.20">
    <property type="match status" value="1"/>
</dbReference>
<evidence type="ECO:0000256" key="3">
    <source>
        <dbReference type="ARBA" id="ARBA00022694"/>
    </source>
</evidence>
<reference evidence="10 11" key="1">
    <citation type="journal article" date="2019" name="PLoS Negl. Trop. Dis.">
        <title>Revisiting the worldwide diversity of Leptospira species in the environment.</title>
        <authorList>
            <person name="Vincent A.T."/>
            <person name="Schiettekatte O."/>
            <person name="Bourhy P."/>
            <person name="Veyrier F.J."/>
            <person name="Picardeau M."/>
        </authorList>
    </citation>
    <scope>NUCLEOTIDE SEQUENCE [LARGE SCALE GENOMIC DNA]</scope>
    <source>
        <strain evidence="10 11">201702444</strain>
    </source>
</reference>
<proteinExistence type="predicted"/>